<dbReference type="AlphaFoldDB" id="A0A8E2J9U3"/>
<protein>
    <submittedName>
        <fullName evidence="1">Uncharacterized protein</fullName>
    </submittedName>
</protein>
<keyword evidence="2" id="KW-1185">Reference proteome</keyword>
<accession>A0A8E2J9U3</accession>
<dbReference type="EMBL" id="KV745443">
    <property type="protein sequence ID" value="OCK74627.1"/>
    <property type="molecule type" value="Genomic_DNA"/>
</dbReference>
<evidence type="ECO:0000313" key="1">
    <source>
        <dbReference type="EMBL" id="OCK74627.1"/>
    </source>
</evidence>
<proteinExistence type="predicted"/>
<name>A0A8E2J9U3_9PEZI</name>
<organism evidence="1 2">
    <name type="scientific">Lepidopterella palustris CBS 459.81</name>
    <dbReference type="NCBI Taxonomy" id="1314670"/>
    <lineage>
        <taxon>Eukaryota</taxon>
        <taxon>Fungi</taxon>
        <taxon>Dikarya</taxon>
        <taxon>Ascomycota</taxon>
        <taxon>Pezizomycotina</taxon>
        <taxon>Dothideomycetes</taxon>
        <taxon>Pleosporomycetidae</taxon>
        <taxon>Mytilinidiales</taxon>
        <taxon>Argynnaceae</taxon>
        <taxon>Lepidopterella</taxon>
    </lineage>
</organism>
<dbReference type="Proteomes" id="UP000250266">
    <property type="component" value="Unassembled WGS sequence"/>
</dbReference>
<evidence type="ECO:0000313" key="2">
    <source>
        <dbReference type="Proteomes" id="UP000250266"/>
    </source>
</evidence>
<reference evidence="1 2" key="1">
    <citation type="journal article" date="2016" name="Nat. Commun.">
        <title>Ectomycorrhizal ecology is imprinted in the genome of the dominant symbiotic fungus Cenococcum geophilum.</title>
        <authorList>
            <consortium name="DOE Joint Genome Institute"/>
            <person name="Peter M."/>
            <person name="Kohler A."/>
            <person name="Ohm R.A."/>
            <person name="Kuo A."/>
            <person name="Krutzmann J."/>
            <person name="Morin E."/>
            <person name="Arend M."/>
            <person name="Barry K.W."/>
            <person name="Binder M."/>
            <person name="Choi C."/>
            <person name="Clum A."/>
            <person name="Copeland A."/>
            <person name="Grisel N."/>
            <person name="Haridas S."/>
            <person name="Kipfer T."/>
            <person name="LaButti K."/>
            <person name="Lindquist E."/>
            <person name="Lipzen A."/>
            <person name="Maire R."/>
            <person name="Meier B."/>
            <person name="Mihaltcheva S."/>
            <person name="Molinier V."/>
            <person name="Murat C."/>
            <person name="Poggeler S."/>
            <person name="Quandt C.A."/>
            <person name="Sperisen C."/>
            <person name="Tritt A."/>
            <person name="Tisserant E."/>
            <person name="Crous P.W."/>
            <person name="Henrissat B."/>
            <person name="Nehls U."/>
            <person name="Egli S."/>
            <person name="Spatafora J.W."/>
            <person name="Grigoriev I.V."/>
            <person name="Martin F.M."/>
        </authorList>
    </citation>
    <scope>NUCLEOTIDE SEQUENCE [LARGE SCALE GENOMIC DNA]</scope>
    <source>
        <strain evidence="1 2">CBS 459.81</strain>
    </source>
</reference>
<gene>
    <name evidence="1" type="ORF">K432DRAFT_409709</name>
</gene>
<sequence length="111" mass="12030">MSDLTLSTLLARPWGCTSSPLLSAALQPHNPSQRAMCMTNVQSQGSYQCDCVGVRGRPRASSRPLPHVHAIASLSLATSIVPHKEAAKKDGFFFVDSGLQRRTGLECQKKH</sequence>